<reference evidence="4" key="1">
    <citation type="submission" date="2022-01" db="EMBL/GenBank/DDBJ databases">
        <authorList>
            <person name="King R."/>
        </authorList>
    </citation>
    <scope>NUCLEOTIDE SEQUENCE</scope>
</reference>
<dbReference type="OrthoDB" id="7786319at2759"/>
<feature type="compositionally biased region" description="Low complexity" evidence="2">
    <location>
        <begin position="229"/>
        <end position="242"/>
    </location>
</feature>
<evidence type="ECO:0000313" key="5">
    <source>
        <dbReference type="Proteomes" id="UP001153620"/>
    </source>
</evidence>
<dbReference type="InterPro" id="IPR000210">
    <property type="entry name" value="BTB/POZ_dom"/>
</dbReference>
<evidence type="ECO:0000259" key="3">
    <source>
        <dbReference type="PROSITE" id="PS50097"/>
    </source>
</evidence>
<sequence length="506" mass="56648">MSINYQLIAEGSTIAAVLRNVEIPETLSSVGYAPSFYQKGTETKLKFETCIISSISDFFFKSSPNVTQIEVKNSIIDRIDLKFLKKFTNLEEFSFVNSTLNECSGTIFGGLRDFTLKFEKDGATNEIKLANVDGKIDLNALEQKEEEDVEDQASGSGVVPKPSLNGRQILARSATKFPIAVCQPAHASGISSTQGQTFGSSGLASQSFSYQPSIFGSVQPPITSTTFGTSLFSSPTSSDQSTAAKRSCDQNTSKNLDHRAHLKEKYTKSQTINANLSKDLEVLRDQIMKLEAENKKLKESGILADLKKIFHDEAFKDFTVNVNKEKSFKIHKLLFAARSSVIADMIRNNPEDFELNLQDIPLPIFEVLLHFIYNDSAPEHEDDNLIATYAAAGRLNIVDLKNLTAQKLMDKIDEKNAFRVLELSNKYGNDELRLKAFEEIKKALSDYKLTDEFSKKPEKIKKLLEMKKKMDEEYARMRQEFEDIQVVSDDQQEAAEGGSDSYEIVD</sequence>
<keyword evidence="5" id="KW-1185">Reference proteome</keyword>
<dbReference type="EMBL" id="OU895880">
    <property type="protein sequence ID" value="CAG9810423.1"/>
    <property type="molecule type" value="Genomic_DNA"/>
</dbReference>
<dbReference type="Gene3D" id="3.30.710.10">
    <property type="entry name" value="Potassium Channel Kv1.1, Chain A"/>
    <property type="match status" value="1"/>
</dbReference>
<feature type="coiled-coil region" evidence="1">
    <location>
        <begin position="273"/>
        <end position="300"/>
    </location>
</feature>
<evidence type="ECO:0000313" key="4">
    <source>
        <dbReference type="EMBL" id="CAG9810423.1"/>
    </source>
</evidence>
<protein>
    <recommendedName>
        <fullName evidence="3">BTB domain-containing protein</fullName>
    </recommendedName>
</protein>
<dbReference type="Proteomes" id="UP001153620">
    <property type="component" value="Chromosome 4"/>
</dbReference>
<feature type="domain" description="BTB" evidence="3">
    <location>
        <begin position="316"/>
        <end position="381"/>
    </location>
</feature>
<name>A0A9N9S5F0_9DIPT</name>
<dbReference type="PROSITE" id="PS50097">
    <property type="entry name" value="BTB"/>
    <property type="match status" value="1"/>
</dbReference>
<keyword evidence="1" id="KW-0175">Coiled coil</keyword>
<dbReference type="InterPro" id="IPR011333">
    <property type="entry name" value="SKP1/BTB/POZ_sf"/>
</dbReference>
<dbReference type="PANTHER" id="PTHR24413">
    <property type="entry name" value="SPECKLE-TYPE POZ PROTEIN"/>
    <property type="match status" value="1"/>
</dbReference>
<feature type="region of interest" description="Disordered" evidence="2">
    <location>
        <begin position="143"/>
        <end position="162"/>
    </location>
</feature>
<accession>A0A9N9S5F0</accession>
<dbReference type="SMART" id="SM00225">
    <property type="entry name" value="BTB"/>
    <property type="match status" value="1"/>
</dbReference>
<gene>
    <name evidence="4" type="ORF">CHIRRI_LOCUS13236</name>
</gene>
<organism evidence="4 5">
    <name type="scientific">Chironomus riparius</name>
    <dbReference type="NCBI Taxonomy" id="315576"/>
    <lineage>
        <taxon>Eukaryota</taxon>
        <taxon>Metazoa</taxon>
        <taxon>Ecdysozoa</taxon>
        <taxon>Arthropoda</taxon>
        <taxon>Hexapoda</taxon>
        <taxon>Insecta</taxon>
        <taxon>Pterygota</taxon>
        <taxon>Neoptera</taxon>
        <taxon>Endopterygota</taxon>
        <taxon>Diptera</taxon>
        <taxon>Nematocera</taxon>
        <taxon>Chironomoidea</taxon>
        <taxon>Chironomidae</taxon>
        <taxon>Chironominae</taxon>
        <taxon>Chironomus</taxon>
    </lineage>
</organism>
<dbReference type="AlphaFoldDB" id="A0A9N9S5F0"/>
<evidence type="ECO:0000256" key="1">
    <source>
        <dbReference type="SAM" id="Coils"/>
    </source>
</evidence>
<proteinExistence type="predicted"/>
<feature type="region of interest" description="Disordered" evidence="2">
    <location>
        <begin position="229"/>
        <end position="256"/>
    </location>
</feature>
<evidence type="ECO:0000256" key="2">
    <source>
        <dbReference type="SAM" id="MobiDB-lite"/>
    </source>
</evidence>
<reference evidence="4" key="2">
    <citation type="submission" date="2022-10" db="EMBL/GenBank/DDBJ databases">
        <authorList>
            <consortium name="ENA_rothamsted_submissions"/>
            <consortium name="culmorum"/>
            <person name="King R."/>
        </authorList>
    </citation>
    <scope>NUCLEOTIDE SEQUENCE</scope>
</reference>
<dbReference type="Pfam" id="PF00651">
    <property type="entry name" value="BTB"/>
    <property type="match status" value="1"/>
</dbReference>
<dbReference type="SUPFAM" id="SSF54695">
    <property type="entry name" value="POZ domain"/>
    <property type="match status" value="1"/>
</dbReference>